<feature type="binding site" evidence="2">
    <location>
        <position position="82"/>
    </location>
    <ligand>
        <name>7-chloro-L-tryptophan</name>
        <dbReference type="ChEBI" id="CHEBI:58713"/>
    </ligand>
</feature>
<feature type="binding site" evidence="2">
    <location>
        <position position="342"/>
    </location>
    <ligand>
        <name>FAD</name>
        <dbReference type="ChEBI" id="CHEBI:57692"/>
    </ligand>
</feature>
<dbReference type="PANTHER" id="PTHR43747">
    <property type="entry name" value="FAD-BINDING PROTEIN"/>
    <property type="match status" value="1"/>
</dbReference>
<accession>A0A9X2WXY7</accession>
<dbReference type="InterPro" id="IPR036188">
    <property type="entry name" value="FAD/NAD-bd_sf"/>
</dbReference>
<dbReference type="GO" id="GO:0000166">
    <property type="term" value="F:nucleotide binding"/>
    <property type="evidence" value="ECO:0007669"/>
    <property type="project" value="UniProtKB-KW"/>
</dbReference>
<dbReference type="AlphaFoldDB" id="A0A9X2WXY7"/>
<dbReference type="InterPro" id="IPR033856">
    <property type="entry name" value="Trp_halogen"/>
</dbReference>
<dbReference type="SUPFAM" id="SSF51905">
    <property type="entry name" value="FAD/NAD(P)-binding domain"/>
    <property type="match status" value="1"/>
</dbReference>
<keyword evidence="2" id="KW-0547">Nucleotide-binding</keyword>
<dbReference type="PANTHER" id="PTHR43747:SF4">
    <property type="entry name" value="FLAVIN-DEPENDENT TRYPTOPHAN HALOGENASE"/>
    <property type="match status" value="1"/>
</dbReference>
<evidence type="ECO:0000256" key="1">
    <source>
        <dbReference type="PIRSR" id="PIRSR011396-1"/>
    </source>
</evidence>
<keyword evidence="2" id="KW-0274">FAD</keyword>
<dbReference type="Gene3D" id="3.50.50.60">
    <property type="entry name" value="FAD/NAD(P)-binding domain"/>
    <property type="match status" value="1"/>
</dbReference>
<evidence type="ECO:0000256" key="2">
    <source>
        <dbReference type="PIRSR" id="PIRSR011396-2"/>
    </source>
</evidence>
<dbReference type="InterPro" id="IPR006905">
    <property type="entry name" value="Flavin_halogenase"/>
</dbReference>
<dbReference type="Pfam" id="PF04820">
    <property type="entry name" value="Trp_halogenase"/>
    <property type="match status" value="1"/>
</dbReference>
<comment type="caution">
    <text evidence="3">The sequence shown here is derived from an EMBL/GenBank/DDBJ whole genome shotgun (WGS) entry which is preliminary data.</text>
</comment>
<feature type="binding site" evidence="2">
    <location>
        <position position="351"/>
    </location>
    <ligand>
        <name>L-tryptophan</name>
        <dbReference type="ChEBI" id="CHEBI:57912"/>
    </ligand>
</feature>
<dbReference type="PIRSF" id="PIRSF011396">
    <property type="entry name" value="Trp_halogenase"/>
    <property type="match status" value="1"/>
</dbReference>
<dbReference type="RefSeq" id="WP_261273747.1">
    <property type="nucleotide sequence ID" value="NZ_JAMTCC010000045.1"/>
</dbReference>
<feature type="active site" evidence="1">
    <location>
        <position position="82"/>
    </location>
</feature>
<dbReference type="GO" id="GO:0004497">
    <property type="term" value="F:monooxygenase activity"/>
    <property type="evidence" value="ECO:0007669"/>
    <property type="project" value="InterPro"/>
</dbReference>
<sequence length="508" mass="57345">MNNSPLKSITIVGGGSTGWMTALYLSKLYNHSSNIIDIRLIESKEIGIIGVGEATVHSLRFFFAAMGLDENELLRETNATLKTGILFRNWMKPVDGKMHEYFHPFEQQKPSGKIDNASAWILNNQINESNSTPFAEATSLSFSLMQNNLSPKTQYLNQYQGIVPYGYHLDATLMAAFLKRKATQAGVEHVEANVTDVLVNDGNITEVVTDQGSFKSDIFIDCTGFKGLLIQSLKNDNWQSFETELPCNKAVAMQREYLPHQLPRAYTTATALSHGWAWEIDLTNRQGTGYVYDGNSLTREQAEAELKAYLGDEQEIIRTVHLDMKIGCRREFWVGNCIAMGLAGGFIEPLESTGLHLINLGARLLATHLTSSNPSQAIRTSYNTAMNGLYTDLRQFIVLHYCLTDRDDNEFWQKAAQSSAFIPALEQKMTLWKDKVCEYVDLANGYSSVFTDENYRYVLYGMQHIPEIHIPCPKTEISRILDNLKTQQFRAKEQSLSHQEFLAKIKKN</sequence>
<gene>
    <name evidence="3" type="ORF">NE536_19555</name>
</gene>
<dbReference type="Proteomes" id="UP001155604">
    <property type="component" value="Unassembled WGS sequence"/>
</dbReference>
<keyword evidence="2" id="KW-0285">Flavoprotein</keyword>
<protein>
    <submittedName>
        <fullName evidence="3">Tryptophan 7-halogenase</fullName>
    </submittedName>
</protein>
<evidence type="ECO:0000313" key="3">
    <source>
        <dbReference type="EMBL" id="MCT7947550.1"/>
    </source>
</evidence>
<keyword evidence="4" id="KW-1185">Reference proteome</keyword>
<organism evidence="3 4">
    <name type="scientific">Shewanella septentrionalis</name>
    <dbReference type="NCBI Taxonomy" id="2952223"/>
    <lineage>
        <taxon>Bacteria</taxon>
        <taxon>Pseudomonadati</taxon>
        <taxon>Pseudomonadota</taxon>
        <taxon>Gammaproteobacteria</taxon>
        <taxon>Alteromonadales</taxon>
        <taxon>Shewanellaceae</taxon>
        <taxon>Shewanella</taxon>
    </lineage>
</organism>
<proteinExistence type="predicted"/>
<evidence type="ECO:0000313" key="4">
    <source>
        <dbReference type="Proteomes" id="UP001155604"/>
    </source>
</evidence>
<name>A0A9X2WXY7_9GAMM</name>
<dbReference type="InterPro" id="IPR050816">
    <property type="entry name" value="Flavin-dep_Halogenase_NPB"/>
</dbReference>
<reference evidence="3" key="1">
    <citation type="journal article" date="2023" name="Int. J. Syst. Evol. Microbiol.">
        <title>&lt;i&gt;Shewanella septentrionalis&lt;/i&gt; sp. nov. and &lt;i&gt;Shewanella holmiensis&lt;/i&gt; sp. nov., isolated from Baltic Sea water and sediments.</title>
        <authorList>
            <person name="Martin-Rodriguez A.J."/>
            <person name="Thorell K."/>
            <person name="Joffre E."/>
            <person name="Jensie-Markopoulos S."/>
            <person name="Moore E.R.B."/>
            <person name="Sjoling A."/>
        </authorList>
    </citation>
    <scope>NUCLEOTIDE SEQUENCE</scope>
    <source>
        <strain evidence="3">SP1W3</strain>
    </source>
</reference>
<feature type="binding site" evidence="2">
    <location>
        <position position="194"/>
    </location>
    <ligand>
        <name>FAD</name>
        <dbReference type="ChEBI" id="CHEBI:57692"/>
    </ligand>
</feature>
<dbReference type="EMBL" id="JAMTCC010000045">
    <property type="protein sequence ID" value="MCT7947550.1"/>
    <property type="molecule type" value="Genomic_DNA"/>
</dbReference>